<dbReference type="Pfam" id="PF01066">
    <property type="entry name" value="CDP-OH_P_transf"/>
    <property type="match status" value="1"/>
</dbReference>
<keyword evidence="5" id="KW-1185">Reference proteome</keyword>
<feature type="transmembrane region" description="Helical" evidence="3">
    <location>
        <begin position="154"/>
        <end position="181"/>
    </location>
</feature>
<evidence type="ECO:0000256" key="2">
    <source>
        <dbReference type="RuleBase" id="RU003750"/>
    </source>
</evidence>
<dbReference type="InterPro" id="IPR048254">
    <property type="entry name" value="CDP_ALCOHOL_P_TRANSF_CS"/>
</dbReference>
<sequence length="205" mass="21710">MTSRDSARQAVADYIERPVARLFSRLGLTPNLVTLIGLAIAGAGAYVIAMGNWWGGGLIVLFAGIFDLFDGALARATGKVSDFGALLDSTVDRVSEAVVLLGLLAYYLSENNDLGSILVYVALVGSIMVSYMRARSEGLGIDCKVGVMTRPERVAAVGIGLIVGHWVPVVVLVVLGVIGALTTVTAIHRLIHTSRMIANEDRDVQ</sequence>
<organism evidence="4 5">
    <name type="scientific">Geodia barretti</name>
    <name type="common">Barrett's horny sponge</name>
    <dbReference type="NCBI Taxonomy" id="519541"/>
    <lineage>
        <taxon>Eukaryota</taxon>
        <taxon>Metazoa</taxon>
        <taxon>Porifera</taxon>
        <taxon>Demospongiae</taxon>
        <taxon>Heteroscleromorpha</taxon>
        <taxon>Tetractinellida</taxon>
        <taxon>Astrophorina</taxon>
        <taxon>Geodiidae</taxon>
        <taxon>Geodia</taxon>
    </lineage>
</organism>
<feature type="transmembrane region" description="Helical" evidence="3">
    <location>
        <begin position="26"/>
        <end position="47"/>
    </location>
</feature>
<accession>A0AA35WDA0</accession>
<keyword evidence="3" id="KW-1133">Transmembrane helix</keyword>
<keyword evidence="1 2" id="KW-0808">Transferase</keyword>
<dbReference type="Proteomes" id="UP001174909">
    <property type="component" value="Unassembled WGS sequence"/>
</dbReference>
<reference evidence="4" key="1">
    <citation type="submission" date="2023-03" db="EMBL/GenBank/DDBJ databases">
        <authorList>
            <person name="Steffen K."/>
            <person name="Cardenas P."/>
        </authorList>
    </citation>
    <scope>NUCLEOTIDE SEQUENCE</scope>
</reference>
<dbReference type="InterPro" id="IPR000462">
    <property type="entry name" value="CDP-OH_P_trans"/>
</dbReference>
<dbReference type="InterPro" id="IPR043130">
    <property type="entry name" value="CDP-OH_PTrfase_TM_dom"/>
</dbReference>
<name>A0AA35WDA0_GEOBA</name>
<comment type="caution">
    <text evidence="4">The sequence shown here is derived from an EMBL/GenBank/DDBJ whole genome shotgun (WGS) entry which is preliminary data.</text>
</comment>
<gene>
    <name evidence="4" type="ORF">GBAR_LOCUS6165</name>
</gene>
<evidence type="ECO:0000313" key="5">
    <source>
        <dbReference type="Proteomes" id="UP001174909"/>
    </source>
</evidence>
<feature type="transmembrane region" description="Helical" evidence="3">
    <location>
        <begin position="53"/>
        <end position="73"/>
    </location>
</feature>
<dbReference type="GO" id="GO:0016020">
    <property type="term" value="C:membrane"/>
    <property type="evidence" value="ECO:0007669"/>
    <property type="project" value="InterPro"/>
</dbReference>
<comment type="similarity">
    <text evidence="2">Belongs to the CDP-alcohol phosphatidyltransferase class-I family.</text>
</comment>
<evidence type="ECO:0000256" key="3">
    <source>
        <dbReference type="SAM" id="Phobius"/>
    </source>
</evidence>
<dbReference type="AlphaFoldDB" id="A0AA35WDA0"/>
<dbReference type="Gene3D" id="1.20.120.1760">
    <property type="match status" value="1"/>
</dbReference>
<keyword evidence="3" id="KW-0812">Transmembrane</keyword>
<proteinExistence type="inferred from homology"/>
<feature type="transmembrane region" description="Helical" evidence="3">
    <location>
        <begin position="114"/>
        <end position="134"/>
    </location>
</feature>
<dbReference type="GO" id="GO:0016780">
    <property type="term" value="F:phosphotransferase activity, for other substituted phosphate groups"/>
    <property type="evidence" value="ECO:0007669"/>
    <property type="project" value="InterPro"/>
</dbReference>
<dbReference type="EMBL" id="CASHTH010000923">
    <property type="protein sequence ID" value="CAI8009102.1"/>
    <property type="molecule type" value="Genomic_DNA"/>
</dbReference>
<evidence type="ECO:0000313" key="4">
    <source>
        <dbReference type="EMBL" id="CAI8009102.1"/>
    </source>
</evidence>
<keyword evidence="3" id="KW-0472">Membrane</keyword>
<protein>
    <submittedName>
        <fullName evidence="4">Phosphatidylinositol phosphate synthase</fullName>
    </submittedName>
</protein>
<dbReference type="GO" id="GO:0008654">
    <property type="term" value="P:phospholipid biosynthetic process"/>
    <property type="evidence" value="ECO:0007669"/>
    <property type="project" value="InterPro"/>
</dbReference>
<evidence type="ECO:0000256" key="1">
    <source>
        <dbReference type="ARBA" id="ARBA00022679"/>
    </source>
</evidence>
<dbReference type="PROSITE" id="PS00379">
    <property type="entry name" value="CDP_ALCOHOL_P_TRANSF"/>
    <property type="match status" value="1"/>
</dbReference>